<organism evidence="2 3">
    <name type="scientific">Candidatus Contendobacter odensis Run_B_J11</name>
    <dbReference type="NCBI Taxonomy" id="1400861"/>
    <lineage>
        <taxon>Bacteria</taxon>
        <taxon>Pseudomonadati</taxon>
        <taxon>Pseudomonadota</taxon>
        <taxon>Gammaproteobacteria</taxon>
        <taxon>Candidatus Competibacteraceae</taxon>
        <taxon>Candidatus Contendibacter</taxon>
    </lineage>
</organism>
<feature type="region of interest" description="Disordered" evidence="1">
    <location>
        <begin position="51"/>
        <end position="81"/>
    </location>
</feature>
<reference evidence="2 3" key="1">
    <citation type="journal article" date="2014" name="ISME J.">
        <title>Candidatus Competibacter-lineage genomes retrieved from metagenomes reveal functional metabolic diversity.</title>
        <authorList>
            <person name="McIlroy S.J."/>
            <person name="Albertsen M."/>
            <person name="Andresen E.K."/>
            <person name="Saunders A.M."/>
            <person name="Kristiansen R."/>
            <person name="Stokholm-Bjerregaard M."/>
            <person name="Nielsen K.L."/>
            <person name="Nielsen P.H."/>
        </authorList>
    </citation>
    <scope>NUCLEOTIDE SEQUENCE [LARGE SCALE GENOMIC DNA]</scope>
    <source>
        <strain evidence="2 3">Run_B_J11</strain>
    </source>
</reference>
<evidence type="ECO:0000313" key="2">
    <source>
        <dbReference type="EMBL" id="CDH44178.1"/>
    </source>
</evidence>
<comment type="caution">
    <text evidence="2">The sequence shown here is derived from an EMBL/GenBank/DDBJ whole genome shotgun (WGS) entry which is preliminary data.</text>
</comment>
<evidence type="ECO:0000313" key="3">
    <source>
        <dbReference type="Proteomes" id="UP000019184"/>
    </source>
</evidence>
<sequence>MIIVLRRSAEQRVGCYPLLESPEWNNQVRTRHPIENSDAGRVTPGVFLRASNHLDEGNPDPPDSPSARRVLGDRQRTITVH</sequence>
<evidence type="ECO:0000256" key="1">
    <source>
        <dbReference type="SAM" id="MobiDB-lite"/>
    </source>
</evidence>
<accession>A0A7U7G940</accession>
<protein>
    <submittedName>
        <fullName evidence="2">Uncharacterized protein</fullName>
    </submittedName>
</protein>
<keyword evidence="3" id="KW-1185">Reference proteome</keyword>
<proteinExistence type="predicted"/>
<dbReference type="Proteomes" id="UP000019184">
    <property type="component" value="Unassembled WGS sequence"/>
</dbReference>
<feature type="compositionally biased region" description="Basic and acidic residues" evidence="1">
    <location>
        <begin position="70"/>
        <end position="81"/>
    </location>
</feature>
<dbReference type="AlphaFoldDB" id="A0A7U7G940"/>
<name>A0A7U7G940_9GAMM</name>
<gene>
    <name evidence="2" type="ORF">BN874_1550006</name>
</gene>
<dbReference type="EMBL" id="CBTK010000063">
    <property type="protein sequence ID" value="CDH44178.1"/>
    <property type="molecule type" value="Genomic_DNA"/>
</dbReference>